<comment type="caution">
    <text evidence="4">The sequence shown here is derived from an EMBL/GenBank/DDBJ whole genome shotgun (WGS) entry which is preliminary data.</text>
</comment>
<evidence type="ECO:0000259" key="3">
    <source>
        <dbReference type="PROSITE" id="PS50090"/>
    </source>
</evidence>
<name>A0AAI8W152_9PEZI</name>
<feature type="region of interest" description="Disordered" evidence="2">
    <location>
        <begin position="361"/>
        <end position="425"/>
    </location>
</feature>
<evidence type="ECO:0000256" key="2">
    <source>
        <dbReference type="SAM" id="MobiDB-lite"/>
    </source>
</evidence>
<dbReference type="PANTHER" id="PTHR46734">
    <property type="entry name" value="TELOMERIC REPEAT-BINDING FACTOR 1 TERF1"/>
    <property type="match status" value="1"/>
</dbReference>
<feature type="region of interest" description="Disordered" evidence="2">
    <location>
        <begin position="497"/>
        <end position="527"/>
    </location>
</feature>
<accession>A0AAI8W152</accession>
<proteinExistence type="predicted"/>
<dbReference type="Proteomes" id="UP001296104">
    <property type="component" value="Unassembled WGS sequence"/>
</dbReference>
<feature type="domain" description="Myb-like" evidence="3">
    <location>
        <begin position="181"/>
        <end position="236"/>
    </location>
</feature>
<dbReference type="Gene3D" id="1.10.10.60">
    <property type="entry name" value="Homeodomain-like"/>
    <property type="match status" value="1"/>
</dbReference>
<feature type="region of interest" description="Disordered" evidence="2">
    <location>
        <begin position="241"/>
        <end position="282"/>
    </location>
</feature>
<sequence length="558" mass="60362">MPPERDAFGSAAHRPTSLDFINLPNPIEPDSHSGSQKHPLNRTPRLDKARLEKASTQDFFNLFHEPSAERPTKRSKPSDSPIELDLPKLPVKNAVKRQRLPPTLSGLHQPPPDAGILPSINVEKPHTPPRRNVEPAATEPDARARAKPAAPVPQAASAETSSSATATATATATGESAKTRQKRTGRNKWSDEETEYLLKGCSRFGVGSWTKILNCSDYEFSNRTALDLKDRFRVVCPDHYKSAKRSKANKNSQDDDSDAENRLPSRTKPSKGPPAERLLPGKLKEMGFSEPFAKTTRRSRHGYTKAEDDALLVGFRKHGASWASIQQDEELGLSTRTATDLRDRLRIKFPEEYAKAGLVPRKGKVAAGSKRSTEGLSDAETGSDGGASQNAAKSAAAVPTPQSTTVMSSNANKEDDSQAKTSGARKPSLFSLDDVFLGNLYGADDDAEPESITLDRGILDWAGADNARTAAAHEPSKNSGIDPLMTLKLPKPISSLPTPAPGFPHSLPTNNNASLPSLSNLLPDQTNSEQLELPSLMQWIDGKNGGISIPTFDELFGQ</sequence>
<dbReference type="InterPro" id="IPR052450">
    <property type="entry name" value="TRBD-Containing_Protein"/>
</dbReference>
<keyword evidence="1" id="KW-0539">Nucleus</keyword>
<evidence type="ECO:0000313" key="4">
    <source>
        <dbReference type="EMBL" id="CAK3774719.1"/>
    </source>
</evidence>
<feature type="compositionally biased region" description="Low complexity" evidence="2">
    <location>
        <begin position="147"/>
        <end position="176"/>
    </location>
</feature>
<evidence type="ECO:0000256" key="1">
    <source>
        <dbReference type="ARBA" id="ARBA00023242"/>
    </source>
</evidence>
<dbReference type="SMART" id="SM00717">
    <property type="entry name" value="SANT"/>
    <property type="match status" value="2"/>
</dbReference>
<dbReference type="CDD" id="cd11660">
    <property type="entry name" value="SANT_TRF"/>
    <property type="match status" value="2"/>
</dbReference>
<dbReference type="AlphaFoldDB" id="A0AAI8W152"/>
<dbReference type="EMBL" id="CAVMBE010000002">
    <property type="protein sequence ID" value="CAK3774719.1"/>
    <property type="molecule type" value="Genomic_DNA"/>
</dbReference>
<protein>
    <submittedName>
        <fullName evidence="4">Telomere-associated 1</fullName>
    </submittedName>
</protein>
<reference evidence="4" key="1">
    <citation type="submission" date="2023-11" db="EMBL/GenBank/DDBJ databases">
        <authorList>
            <person name="Alioto T."/>
            <person name="Alioto T."/>
            <person name="Gomez Garrido J."/>
        </authorList>
    </citation>
    <scope>NUCLEOTIDE SEQUENCE</scope>
</reference>
<feature type="compositionally biased region" description="Low complexity" evidence="2">
    <location>
        <begin position="506"/>
        <end position="523"/>
    </location>
</feature>
<dbReference type="PANTHER" id="PTHR46734:SF1">
    <property type="entry name" value="TELOMERIC REPEAT-BINDING FACTOR 1"/>
    <property type="match status" value="1"/>
</dbReference>
<dbReference type="Gene3D" id="1.10.246.220">
    <property type="match status" value="1"/>
</dbReference>
<feature type="compositionally biased region" description="Basic and acidic residues" evidence="2">
    <location>
        <begin position="44"/>
        <end position="55"/>
    </location>
</feature>
<feature type="compositionally biased region" description="Low complexity" evidence="2">
    <location>
        <begin position="387"/>
        <end position="397"/>
    </location>
</feature>
<dbReference type="SUPFAM" id="SSF46689">
    <property type="entry name" value="Homeodomain-like"/>
    <property type="match status" value="2"/>
</dbReference>
<gene>
    <name evidence="4" type="ORF">LECACI_7A000481</name>
</gene>
<organism evidence="4 5">
    <name type="scientific">Lecanosticta acicola</name>
    <dbReference type="NCBI Taxonomy" id="111012"/>
    <lineage>
        <taxon>Eukaryota</taxon>
        <taxon>Fungi</taxon>
        <taxon>Dikarya</taxon>
        <taxon>Ascomycota</taxon>
        <taxon>Pezizomycotina</taxon>
        <taxon>Dothideomycetes</taxon>
        <taxon>Dothideomycetidae</taxon>
        <taxon>Mycosphaerellales</taxon>
        <taxon>Mycosphaerellaceae</taxon>
        <taxon>Lecanosticta</taxon>
    </lineage>
</organism>
<dbReference type="InterPro" id="IPR009057">
    <property type="entry name" value="Homeodomain-like_sf"/>
</dbReference>
<evidence type="ECO:0000313" key="5">
    <source>
        <dbReference type="Proteomes" id="UP001296104"/>
    </source>
</evidence>
<keyword evidence="5" id="KW-1185">Reference proteome</keyword>
<dbReference type="InterPro" id="IPR001005">
    <property type="entry name" value="SANT/Myb"/>
</dbReference>
<dbReference type="PROSITE" id="PS50090">
    <property type="entry name" value="MYB_LIKE"/>
    <property type="match status" value="1"/>
</dbReference>
<feature type="region of interest" description="Disordered" evidence="2">
    <location>
        <begin position="1"/>
        <end position="190"/>
    </location>
</feature>
<dbReference type="Pfam" id="PF13921">
    <property type="entry name" value="Myb_DNA-bind_6"/>
    <property type="match status" value="1"/>
</dbReference>
<feature type="compositionally biased region" description="Polar residues" evidence="2">
    <location>
        <begin position="400"/>
        <end position="411"/>
    </location>
</feature>